<evidence type="ECO:0000259" key="1">
    <source>
        <dbReference type="Pfam" id="PF02627"/>
    </source>
</evidence>
<evidence type="ECO:0000313" key="2">
    <source>
        <dbReference type="EMBL" id="KAF2725668.1"/>
    </source>
</evidence>
<name>A0A9P4UUF3_9PEZI</name>
<dbReference type="AlphaFoldDB" id="A0A9P4UUF3"/>
<accession>A0A9P4UUF3</accession>
<dbReference type="InterPro" id="IPR029032">
    <property type="entry name" value="AhpD-like"/>
</dbReference>
<comment type="caution">
    <text evidence="2">The sequence shown here is derived from an EMBL/GenBank/DDBJ whole genome shotgun (WGS) entry which is preliminary data.</text>
</comment>
<dbReference type="Proteomes" id="UP000799441">
    <property type="component" value="Unassembled WGS sequence"/>
</dbReference>
<reference evidence="2" key="1">
    <citation type="journal article" date="2020" name="Stud. Mycol.">
        <title>101 Dothideomycetes genomes: a test case for predicting lifestyles and emergence of pathogens.</title>
        <authorList>
            <person name="Haridas S."/>
            <person name="Albert R."/>
            <person name="Binder M."/>
            <person name="Bloem J."/>
            <person name="Labutti K."/>
            <person name="Salamov A."/>
            <person name="Andreopoulos B."/>
            <person name="Baker S."/>
            <person name="Barry K."/>
            <person name="Bills G."/>
            <person name="Bluhm B."/>
            <person name="Cannon C."/>
            <person name="Castanera R."/>
            <person name="Culley D."/>
            <person name="Daum C."/>
            <person name="Ezra D."/>
            <person name="Gonzalez J."/>
            <person name="Henrissat B."/>
            <person name="Kuo A."/>
            <person name="Liang C."/>
            <person name="Lipzen A."/>
            <person name="Lutzoni F."/>
            <person name="Magnuson J."/>
            <person name="Mondo S."/>
            <person name="Nolan M."/>
            <person name="Ohm R."/>
            <person name="Pangilinan J."/>
            <person name="Park H.-J."/>
            <person name="Ramirez L."/>
            <person name="Alfaro M."/>
            <person name="Sun H."/>
            <person name="Tritt A."/>
            <person name="Yoshinaga Y."/>
            <person name="Zwiers L.-H."/>
            <person name="Turgeon B."/>
            <person name="Goodwin S."/>
            <person name="Spatafora J."/>
            <person name="Crous P."/>
            <person name="Grigoriev I."/>
        </authorList>
    </citation>
    <scope>NUCLEOTIDE SEQUENCE</scope>
    <source>
        <strain evidence="2">CBS 116435</strain>
    </source>
</reference>
<gene>
    <name evidence="2" type="ORF">K431DRAFT_281029</name>
</gene>
<protein>
    <submittedName>
        <fullName evidence="2">4-carboxymuconolactone decarboxylase family protein</fullName>
    </submittedName>
</protein>
<dbReference type="Gene3D" id="1.20.1290.10">
    <property type="entry name" value="AhpD-like"/>
    <property type="match status" value="1"/>
</dbReference>
<keyword evidence="3" id="KW-1185">Reference proteome</keyword>
<dbReference type="EMBL" id="MU003767">
    <property type="protein sequence ID" value="KAF2725668.1"/>
    <property type="molecule type" value="Genomic_DNA"/>
</dbReference>
<sequence>MRIPYAPSTPKDATPENVAIYDRIASRRHPRPITKLDLALLHNPAIADGWNSLLGAIRTKSSLSQALLELCICRVAVLNHAVYEWDAHAPLALKAGCKRDALDAVLSGELRNANKLSETEMAVLAFTEESTEAVEVSEATFAWVREVLDGDDNRTTELAVAVAGYNMVSRFLVSLNVGEANGQEMVVPEHPT</sequence>
<feature type="domain" description="Carboxymuconolactone decarboxylase-like" evidence="1">
    <location>
        <begin position="44"/>
        <end position="107"/>
    </location>
</feature>
<dbReference type="InterPro" id="IPR003779">
    <property type="entry name" value="CMD-like"/>
</dbReference>
<dbReference type="SUPFAM" id="SSF69118">
    <property type="entry name" value="AhpD-like"/>
    <property type="match status" value="1"/>
</dbReference>
<dbReference type="OrthoDB" id="9998495at2759"/>
<organism evidence="2 3">
    <name type="scientific">Polychaeton citri CBS 116435</name>
    <dbReference type="NCBI Taxonomy" id="1314669"/>
    <lineage>
        <taxon>Eukaryota</taxon>
        <taxon>Fungi</taxon>
        <taxon>Dikarya</taxon>
        <taxon>Ascomycota</taxon>
        <taxon>Pezizomycotina</taxon>
        <taxon>Dothideomycetes</taxon>
        <taxon>Dothideomycetidae</taxon>
        <taxon>Capnodiales</taxon>
        <taxon>Capnodiaceae</taxon>
        <taxon>Polychaeton</taxon>
    </lineage>
</organism>
<dbReference type="PANTHER" id="PTHR34846">
    <property type="entry name" value="4-CARBOXYMUCONOLACTONE DECARBOXYLASE FAMILY PROTEIN (AFU_ORTHOLOGUE AFUA_6G11590)"/>
    <property type="match status" value="1"/>
</dbReference>
<proteinExistence type="predicted"/>
<evidence type="ECO:0000313" key="3">
    <source>
        <dbReference type="Proteomes" id="UP000799441"/>
    </source>
</evidence>
<dbReference type="Pfam" id="PF02627">
    <property type="entry name" value="CMD"/>
    <property type="match status" value="1"/>
</dbReference>
<dbReference type="GO" id="GO:0051920">
    <property type="term" value="F:peroxiredoxin activity"/>
    <property type="evidence" value="ECO:0007669"/>
    <property type="project" value="InterPro"/>
</dbReference>
<dbReference type="PANTHER" id="PTHR34846:SF11">
    <property type="entry name" value="4-CARBOXYMUCONOLACTONE DECARBOXYLASE FAMILY PROTEIN (AFU_ORTHOLOGUE AFUA_6G11590)"/>
    <property type="match status" value="1"/>
</dbReference>